<dbReference type="InterPro" id="IPR002525">
    <property type="entry name" value="Transp_IS110-like_N"/>
</dbReference>
<dbReference type="InterPro" id="IPR003346">
    <property type="entry name" value="Transposase_20"/>
</dbReference>
<dbReference type="AlphaFoldDB" id="A0A6J4N6J2"/>
<dbReference type="InterPro" id="IPR047650">
    <property type="entry name" value="Transpos_IS110"/>
</dbReference>
<dbReference type="Pfam" id="PF01548">
    <property type="entry name" value="DEDD_Tnp_IS110"/>
    <property type="match status" value="1"/>
</dbReference>
<dbReference type="GO" id="GO:0004803">
    <property type="term" value="F:transposase activity"/>
    <property type="evidence" value="ECO:0007669"/>
    <property type="project" value="InterPro"/>
</dbReference>
<dbReference type="EMBL" id="CADCTY010001602">
    <property type="protein sequence ID" value="CAA9377521.1"/>
    <property type="molecule type" value="Genomic_DNA"/>
</dbReference>
<dbReference type="NCBIfam" id="NF033542">
    <property type="entry name" value="transpos_IS110"/>
    <property type="match status" value="1"/>
</dbReference>
<dbReference type="PANTHER" id="PTHR33055:SF13">
    <property type="entry name" value="TRANSPOSASE"/>
    <property type="match status" value="1"/>
</dbReference>
<dbReference type="GO" id="GO:0006313">
    <property type="term" value="P:DNA transposition"/>
    <property type="evidence" value="ECO:0007669"/>
    <property type="project" value="InterPro"/>
</dbReference>
<gene>
    <name evidence="3" type="ORF">AVDCRST_MAG94-4653</name>
</gene>
<dbReference type="GO" id="GO:0003677">
    <property type="term" value="F:DNA binding"/>
    <property type="evidence" value="ECO:0007669"/>
    <property type="project" value="InterPro"/>
</dbReference>
<reference evidence="3" key="1">
    <citation type="submission" date="2020-02" db="EMBL/GenBank/DDBJ databases">
        <authorList>
            <person name="Meier V. D."/>
        </authorList>
    </citation>
    <scope>NUCLEOTIDE SEQUENCE</scope>
    <source>
        <strain evidence="3">AVDCRST_MAG94</strain>
    </source>
</reference>
<accession>A0A6J4N6J2</accession>
<feature type="domain" description="Transposase IS116/IS110/IS902 C-terminal" evidence="2">
    <location>
        <begin position="308"/>
        <end position="389"/>
    </location>
</feature>
<name>A0A6J4N6J2_9CYAN</name>
<evidence type="ECO:0000313" key="3">
    <source>
        <dbReference type="EMBL" id="CAA9377521.1"/>
    </source>
</evidence>
<dbReference type="Pfam" id="PF02371">
    <property type="entry name" value="Transposase_20"/>
    <property type="match status" value="1"/>
</dbReference>
<organism evidence="3">
    <name type="scientific">uncultured Leptolyngbya sp</name>
    <dbReference type="NCBI Taxonomy" id="332963"/>
    <lineage>
        <taxon>Bacteria</taxon>
        <taxon>Bacillati</taxon>
        <taxon>Cyanobacteriota</taxon>
        <taxon>Cyanophyceae</taxon>
        <taxon>Leptolyngbyales</taxon>
        <taxon>Leptolyngbyaceae</taxon>
        <taxon>Leptolyngbya group</taxon>
        <taxon>Leptolyngbya</taxon>
        <taxon>environmental samples</taxon>
    </lineage>
</organism>
<evidence type="ECO:0000259" key="1">
    <source>
        <dbReference type="Pfam" id="PF01548"/>
    </source>
</evidence>
<proteinExistence type="predicted"/>
<sequence>MKAPAVQKQQASSRQNLPPEFAHLEQINLHAAGIDVGSAEHWVCVPVGRTEPQVRCFGCFTPDLEAMAAWLVSCGVTTVAMESTGVYWIPVFQILESHGLAVKLVNAHHLKTVPGRKSDVLDCQWLQKLHTYGLLAGSFRPDDQVCVLRSYVRQRERLIQGAALHLQRLQHALIQMNVQLHKVISDISGVTGMAIIRAIVAGERNPLTLAALKDPRIRSTHEEIAKALTGNYRDELLFVVQQELLLYEQHQQQLAACDTQIEQCLSGFDARTEQAPPPARNKRRKTTQNAPAFDLRGHLHRISGVDFTQINGLDALSVQTILSEVGLDPTRFPSVKHFCSWLGLCPGTRITGGKPLSSQTRRVVNRAANAFRLAAQAVSRSHSALGAFYRRMRTRLGAPKAITATAHKIARLFYKFWSTDETYTDPGEGYYEQKYRERLVKHLKKTAHSLGFDVVPQSPNPESVS</sequence>
<feature type="domain" description="Transposase IS110-like N-terminal" evidence="1">
    <location>
        <begin position="32"/>
        <end position="176"/>
    </location>
</feature>
<protein>
    <submittedName>
        <fullName evidence="3">Mobile element protein</fullName>
    </submittedName>
</protein>
<dbReference type="PANTHER" id="PTHR33055">
    <property type="entry name" value="TRANSPOSASE FOR INSERTION SEQUENCE ELEMENT IS1111A"/>
    <property type="match status" value="1"/>
</dbReference>
<evidence type="ECO:0000259" key="2">
    <source>
        <dbReference type="Pfam" id="PF02371"/>
    </source>
</evidence>